<keyword evidence="1" id="KW-0472">Membrane</keyword>
<evidence type="ECO:0000256" key="1">
    <source>
        <dbReference type="SAM" id="Phobius"/>
    </source>
</evidence>
<accession>A0A7X5UBD6</accession>
<keyword evidence="3" id="KW-1185">Reference proteome</keyword>
<dbReference type="EMBL" id="JAARLZ010000006">
    <property type="protein sequence ID" value="NII07227.1"/>
    <property type="molecule type" value="Genomic_DNA"/>
</dbReference>
<evidence type="ECO:0000313" key="3">
    <source>
        <dbReference type="Proteomes" id="UP000490980"/>
    </source>
</evidence>
<dbReference type="RefSeq" id="WP_166948933.1">
    <property type="nucleotide sequence ID" value="NZ_JAARLZ010000006.1"/>
</dbReference>
<proteinExistence type="predicted"/>
<evidence type="ECO:0008006" key="4">
    <source>
        <dbReference type="Google" id="ProtNLM"/>
    </source>
</evidence>
<sequence length="83" mass="8651">MTFLKSTAKQLLAVIGAISSLFSGVLWNASAKIAVQVAGIVDKDARSHEVIAKLQAIALMENSWASWLAVVTGVSLAIAVALD</sequence>
<keyword evidence="1" id="KW-1133">Transmembrane helix</keyword>
<organism evidence="2 3">
    <name type="scientific">Luteibacter anthropi</name>
    <dbReference type="NCBI Taxonomy" id="564369"/>
    <lineage>
        <taxon>Bacteria</taxon>
        <taxon>Pseudomonadati</taxon>
        <taxon>Pseudomonadota</taxon>
        <taxon>Gammaproteobacteria</taxon>
        <taxon>Lysobacterales</taxon>
        <taxon>Rhodanobacteraceae</taxon>
        <taxon>Luteibacter</taxon>
    </lineage>
</organism>
<dbReference type="AlphaFoldDB" id="A0A7X5UBD6"/>
<protein>
    <recommendedName>
        <fullName evidence="4">DUF1772 domain-containing protein</fullName>
    </recommendedName>
</protein>
<name>A0A7X5UBD6_9GAMM</name>
<gene>
    <name evidence="2" type="ORF">HBF25_12620</name>
</gene>
<reference evidence="2 3" key="1">
    <citation type="submission" date="2020-03" db="EMBL/GenBank/DDBJ databases">
        <authorList>
            <person name="Lai Q."/>
        </authorList>
    </citation>
    <scope>NUCLEOTIDE SEQUENCE [LARGE SCALE GENOMIC DNA]</scope>
    <source>
        <strain evidence="2 3">CCUG 25036</strain>
    </source>
</reference>
<evidence type="ECO:0000313" key="2">
    <source>
        <dbReference type="EMBL" id="NII07227.1"/>
    </source>
</evidence>
<comment type="caution">
    <text evidence="2">The sequence shown here is derived from an EMBL/GenBank/DDBJ whole genome shotgun (WGS) entry which is preliminary data.</text>
</comment>
<dbReference type="Proteomes" id="UP000490980">
    <property type="component" value="Unassembled WGS sequence"/>
</dbReference>
<keyword evidence="1" id="KW-0812">Transmembrane</keyword>
<feature type="transmembrane region" description="Helical" evidence="1">
    <location>
        <begin position="64"/>
        <end position="82"/>
    </location>
</feature>